<dbReference type="EMBL" id="CAJVQC010167064">
    <property type="protein sequence ID" value="CAG8849724.1"/>
    <property type="molecule type" value="Genomic_DNA"/>
</dbReference>
<feature type="non-terminal residue" evidence="1">
    <location>
        <position position="50"/>
    </location>
</feature>
<organism evidence="1 2">
    <name type="scientific">Racocetra persica</name>
    <dbReference type="NCBI Taxonomy" id="160502"/>
    <lineage>
        <taxon>Eukaryota</taxon>
        <taxon>Fungi</taxon>
        <taxon>Fungi incertae sedis</taxon>
        <taxon>Mucoromycota</taxon>
        <taxon>Glomeromycotina</taxon>
        <taxon>Glomeromycetes</taxon>
        <taxon>Diversisporales</taxon>
        <taxon>Gigasporaceae</taxon>
        <taxon>Racocetra</taxon>
    </lineage>
</organism>
<feature type="non-terminal residue" evidence="1">
    <location>
        <position position="1"/>
    </location>
</feature>
<proteinExistence type="predicted"/>
<sequence length="50" mass="5852">EYSLLSINSKSQVDFAIKQNENILWIIETKTINIEYELAQNFIQTQSTCQ</sequence>
<accession>A0ACA9SV01</accession>
<name>A0ACA9SV01_9GLOM</name>
<gene>
    <name evidence="1" type="ORF">RPERSI_LOCUS35740</name>
</gene>
<reference evidence="1" key="1">
    <citation type="submission" date="2021-06" db="EMBL/GenBank/DDBJ databases">
        <authorList>
            <person name="Kallberg Y."/>
            <person name="Tangrot J."/>
            <person name="Rosling A."/>
        </authorList>
    </citation>
    <scope>NUCLEOTIDE SEQUENCE</scope>
    <source>
        <strain evidence="1">MA461A</strain>
    </source>
</reference>
<protein>
    <submittedName>
        <fullName evidence="1">27881_t:CDS:1</fullName>
    </submittedName>
</protein>
<keyword evidence="2" id="KW-1185">Reference proteome</keyword>
<evidence type="ECO:0000313" key="1">
    <source>
        <dbReference type="EMBL" id="CAG8849724.1"/>
    </source>
</evidence>
<evidence type="ECO:0000313" key="2">
    <source>
        <dbReference type="Proteomes" id="UP000789920"/>
    </source>
</evidence>
<dbReference type="Proteomes" id="UP000789920">
    <property type="component" value="Unassembled WGS sequence"/>
</dbReference>
<comment type="caution">
    <text evidence="1">The sequence shown here is derived from an EMBL/GenBank/DDBJ whole genome shotgun (WGS) entry which is preliminary data.</text>
</comment>